<evidence type="ECO:0000313" key="7">
    <source>
        <dbReference type="Proteomes" id="UP000281553"/>
    </source>
</evidence>
<accession>A0A3P7MKK8</accession>
<feature type="active site" evidence="3">
    <location>
        <position position="35"/>
    </location>
</feature>
<dbReference type="GO" id="GO:0006081">
    <property type="term" value="P:aldehyde metabolic process"/>
    <property type="evidence" value="ECO:0007669"/>
    <property type="project" value="InterPro"/>
</dbReference>
<dbReference type="InterPro" id="IPR015590">
    <property type="entry name" value="Aldehyde_DH_dom"/>
</dbReference>
<dbReference type="InterPro" id="IPR012394">
    <property type="entry name" value="Aldehyde_DH_NAD(P)"/>
</dbReference>
<dbReference type="PROSITE" id="PS00687">
    <property type="entry name" value="ALDEHYDE_DEHYDR_GLU"/>
    <property type="match status" value="1"/>
</dbReference>
<dbReference type="PANTHER" id="PTHR43570">
    <property type="entry name" value="ALDEHYDE DEHYDROGENASE"/>
    <property type="match status" value="1"/>
</dbReference>
<dbReference type="InterPro" id="IPR016162">
    <property type="entry name" value="Ald_DH_N"/>
</dbReference>
<evidence type="ECO:0000259" key="5">
    <source>
        <dbReference type="Pfam" id="PF00171"/>
    </source>
</evidence>
<dbReference type="Proteomes" id="UP000281553">
    <property type="component" value="Unassembled WGS sequence"/>
</dbReference>
<evidence type="ECO:0000256" key="4">
    <source>
        <dbReference type="RuleBase" id="RU003345"/>
    </source>
</evidence>
<organism evidence="6 7">
    <name type="scientific">Dibothriocephalus latus</name>
    <name type="common">Fish tapeworm</name>
    <name type="synonym">Diphyllobothrium latum</name>
    <dbReference type="NCBI Taxonomy" id="60516"/>
    <lineage>
        <taxon>Eukaryota</taxon>
        <taxon>Metazoa</taxon>
        <taxon>Spiralia</taxon>
        <taxon>Lophotrochozoa</taxon>
        <taxon>Platyhelminthes</taxon>
        <taxon>Cestoda</taxon>
        <taxon>Eucestoda</taxon>
        <taxon>Diphyllobothriidea</taxon>
        <taxon>Diphyllobothriidae</taxon>
        <taxon>Dibothriocephalus</taxon>
    </lineage>
</organism>
<evidence type="ECO:0000313" key="6">
    <source>
        <dbReference type="EMBL" id="VDN23867.1"/>
    </source>
</evidence>
<evidence type="ECO:0000256" key="3">
    <source>
        <dbReference type="PROSITE-ProRule" id="PRU10007"/>
    </source>
</evidence>
<keyword evidence="2 4" id="KW-0560">Oxidoreductase</keyword>
<dbReference type="OrthoDB" id="440325at2759"/>
<dbReference type="SUPFAM" id="SSF53720">
    <property type="entry name" value="ALDH-like"/>
    <property type="match status" value="1"/>
</dbReference>
<dbReference type="AlphaFoldDB" id="A0A3P7MKK8"/>
<name>A0A3P7MKK8_DIBLA</name>
<sequence length="117" mass="12939">MASNKFDFIFYTGSSRVGKLVMAEAAKNLTPVCLELGGKSPVYIDASADIPLTARRIMWGKTLNAGQTCVAPDYVLCHKEVQDKFIEQCKAALTSFFPEGTKNTDDYGRLVNEDHTR</sequence>
<dbReference type="InterPro" id="IPR016163">
    <property type="entry name" value="Ald_DH_C"/>
</dbReference>
<reference evidence="6 7" key="1">
    <citation type="submission" date="2018-11" db="EMBL/GenBank/DDBJ databases">
        <authorList>
            <consortium name="Pathogen Informatics"/>
        </authorList>
    </citation>
    <scope>NUCLEOTIDE SEQUENCE [LARGE SCALE GENOMIC DNA]</scope>
</reference>
<gene>
    <name evidence="6" type="ORF">DILT_LOCUS14335</name>
</gene>
<dbReference type="GO" id="GO:0004029">
    <property type="term" value="F:aldehyde dehydrogenase (NAD+) activity"/>
    <property type="evidence" value="ECO:0007669"/>
    <property type="project" value="TreeGrafter"/>
</dbReference>
<protein>
    <recommendedName>
        <fullName evidence="5">Aldehyde dehydrogenase domain-containing protein</fullName>
    </recommendedName>
</protein>
<evidence type="ECO:0000256" key="2">
    <source>
        <dbReference type="ARBA" id="ARBA00023002"/>
    </source>
</evidence>
<dbReference type="EMBL" id="UYRU01073803">
    <property type="protein sequence ID" value="VDN23867.1"/>
    <property type="molecule type" value="Genomic_DNA"/>
</dbReference>
<proteinExistence type="inferred from homology"/>
<dbReference type="Gene3D" id="3.40.309.10">
    <property type="entry name" value="Aldehyde Dehydrogenase, Chain A, domain 2"/>
    <property type="match status" value="1"/>
</dbReference>
<dbReference type="GO" id="GO:0005737">
    <property type="term" value="C:cytoplasm"/>
    <property type="evidence" value="ECO:0007669"/>
    <property type="project" value="TreeGrafter"/>
</dbReference>
<comment type="similarity">
    <text evidence="1 4">Belongs to the aldehyde dehydrogenase family.</text>
</comment>
<feature type="domain" description="Aldehyde dehydrogenase" evidence="5">
    <location>
        <begin position="3"/>
        <end position="115"/>
    </location>
</feature>
<dbReference type="InterPro" id="IPR016161">
    <property type="entry name" value="Ald_DH/histidinol_DH"/>
</dbReference>
<dbReference type="Pfam" id="PF00171">
    <property type="entry name" value="Aldedh"/>
    <property type="match status" value="1"/>
</dbReference>
<dbReference type="InterPro" id="IPR029510">
    <property type="entry name" value="Ald_DH_CS_GLU"/>
</dbReference>
<dbReference type="PANTHER" id="PTHR43570:SF16">
    <property type="entry name" value="ALDEHYDE DEHYDROGENASE TYPE III, ISOFORM Q"/>
    <property type="match status" value="1"/>
</dbReference>
<dbReference type="Gene3D" id="3.40.605.10">
    <property type="entry name" value="Aldehyde Dehydrogenase, Chain A, domain 1"/>
    <property type="match status" value="1"/>
</dbReference>
<keyword evidence="7" id="KW-1185">Reference proteome</keyword>
<evidence type="ECO:0000256" key="1">
    <source>
        <dbReference type="ARBA" id="ARBA00009986"/>
    </source>
</evidence>